<accession>A0ABV0CW81</accession>
<evidence type="ECO:0000259" key="1">
    <source>
        <dbReference type="SMART" id="SM00849"/>
    </source>
</evidence>
<dbReference type="EC" id="3.5.2.6" evidence="2"/>
<dbReference type="PANTHER" id="PTHR42951">
    <property type="entry name" value="METALLO-BETA-LACTAMASE DOMAIN-CONTAINING"/>
    <property type="match status" value="1"/>
</dbReference>
<dbReference type="InterPro" id="IPR001279">
    <property type="entry name" value="Metallo-B-lactamas"/>
</dbReference>
<dbReference type="Pfam" id="PF00753">
    <property type="entry name" value="Lactamase_B"/>
    <property type="match status" value="1"/>
</dbReference>
<protein>
    <submittedName>
        <fullName evidence="2">Metallo-beta-lactamase</fullName>
        <ecNumber evidence="2">3.5.2.6</ecNumber>
    </submittedName>
</protein>
<name>A0ABV0CW81_9SPHN</name>
<dbReference type="InterPro" id="IPR036866">
    <property type="entry name" value="RibonucZ/Hydroxyglut_hydro"/>
</dbReference>
<dbReference type="Gene3D" id="3.60.15.10">
    <property type="entry name" value="Ribonuclease Z/Hydroxyacylglutathione hydrolase-like"/>
    <property type="match status" value="2"/>
</dbReference>
<feature type="domain" description="Metallo-beta-lactamase" evidence="1">
    <location>
        <begin position="58"/>
        <end position="253"/>
    </location>
</feature>
<evidence type="ECO:0000313" key="3">
    <source>
        <dbReference type="Proteomes" id="UP001484535"/>
    </source>
</evidence>
<keyword evidence="2" id="KW-0378">Hydrolase</keyword>
<dbReference type="SUPFAM" id="SSF56281">
    <property type="entry name" value="Metallo-hydrolase/oxidoreductase"/>
    <property type="match status" value="1"/>
</dbReference>
<organism evidence="2 3">
    <name type="scientific">Aurantiacibacter flavus</name>
    <dbReference type="NCBI Taxonomy" id="3145232"/>
    <lineage>
        <taxon>Bacteria</taxon>
        <taxon>Pseudomonadati</taxon>
        <taxon>Pseudomonadota</taxon>
        <taxon>Alphaproteobacteria</taxon>
        <taxon>Sphingomonadales</taxon>
        <taxon>Erythrobacteraceae</taxon>
        <taxon>Aurantiacibacter</taxon>
    </lineage>
</organism>
<dbReference type="RefSeq" id="WP_346783560.1">
    <property type="nucleotide sequence ID" value="NZ_JBDLBR010000001.1"/>
</dbReference>
<dbReference type="Proteomes" id="UP001484535">
    <property type="component" value="Unassembled WGS sequence"/>
</dbReference>
<dbReference type="EMBL" id="JBDLBR010000001">
    <property type="protein sequence ID" value="MEN7536107.1"/>
    <property type="molecule type" value="Genomic_DNA"/>
</dbReference>
<proteinExistence type="predicted"/>
<dbReference type="GO" id="GO:0008800">
    <property type="term" value="F:beta-lactamase activity"/>
    <property type="evidence" value="ECO:0007669"/>
    <property type="project" value="UniProtKB-EC"/>
</dbReference>
<reference evidence="2 3" key="1">
    <citation type="submission" date="2024-05" db="EMBL/GenBank/DDBJ databases">
        <authorList>
            <person name="Park S."/>
        </authorList>
    </citation>
    <scope>NUCLEOTIDE SEQUENCE [LARGE SCALE GENOMIC DNA]</scope>
    <source>
        <strain evidence="2 3">DGU5</strain>
    </source>
</reference>
<dbReference type="NCBIfam" id="NF012229">
    <property type="entry name" value="bla_class_B_core"/>
    <property type="match status" value="1"/>
</dbReference>
<dbReference type="PANTHER" id="PTHR42951:SF17">
    <property type="entry name" value="METALLO-BETA-LACTAMASE DOMAIN-CONTAINING PROTEIN"/>
    <property type="match status" value="1"/>
</dbReference>
<sequence>MSTLSLSACAAGADPTQTSRADAPSAWPQACEDWDEWDKPGPPFALAGTDSYYVGTCGIAAILIDSGDGLILIDSGDGLILIDSGTNEGADMVLANIAALGFDTAEVKLVLTSHEHFDHIGGMAKIQQATGAKLVTSQAAAEVLNTGEVSPEDPQFGTIDGVMPAKVGRIVGDGDVVELGDKRLVAIATPGHTHGALSWNWEGCDAEGQCRSFVYADSLSPVSSDSYGFSDHPDYVADLRKAIARAAPLACDVLVTPTPRPAKCVKNCRRATSPRA</sequence>
<comment type="caution">
    <text evidence="2">The sequence shown here is derived from an EMBL/GenBank/DDBJ whole genome shotgun (WGS) entry which is preliminary data.</text>
</comment>
<dbReference type="SMART" id="SM00849">
    <property type="entry name" value="Lactamase_B"/>
    <property type="match status" value="1"/>
</dbReference>
<gene>
    <name evidence="2" type="primary">bla</name>
    <name evidence="2" type="ORF">ABDJ38_02840</name>
</gene>
<evidence type="ECO:0000313" key="2">
    <source>
        <dbReference type="EMBL" id="MEN7536107.1"/>
    </source>
</evidence>
<dbReference type="InterPro" id="IPR050855">
    <property type="entry name" value="NDM-1-like"/>
</dbReference>
<keyword evidence="3" id="KW-1185">Reference proteome</keyword>